<evidence type="ECO:0000313" key="2">
    <source>
        <dbReference type="EMBL" id="AHI18823.1"/>
    </source>
</evidence>
<dbReference type="InterPro" id="IPR012338">
    <property type="entry name" value="Beta-lactam/transpept-like"/>
</dbReference>
<feature type="compositionally biased region" description="Polar residues" evidence="1">
    <location>
        <begin position="29"/>
        <end position="40"/>
    </location>
</feature>
<gene>
    <name evidence="2" type="ORF">CCASEI_01190</name>
    <name evidence="3" type="ORF">CCASEI_01270</name>
</gene>
<dbReference type="SUPFAM" id="SSF56601">
    <property type="entry name" value="beta-lactamase/transpeptidase-like"/>
    <property type="match status" value="1"/>
</dbReference>
<accession>A0ABM5PLT5</accession>
<evidence type="ECO:0000256" key="1">
    <source>
        <dbReference type="SAM" id="MobiDB-lite"/>
    </source>
</evidence>
<name>A0ABM5PLT5_9CORY</name>
<reference evidence="2" key="2">
    <citation type="journal article" date="2014" name="Int. J. Syst. Evol. Microbiol.">
        <title>Complete genome sequence of Corynebacterium casei LMG S-19264T (=DSM 44701T), isolated from a smear-ripened cheese.</title>
        <authorList>
            <consortium name="US DOE Joint Genome Institute (JGI-PGF)"/>
            <person name="Walter F."/>
            <person name="Albersmeier A."/>
            <person name="Kalinowski J."/>
            <person name="Ruckert C."/>
        </authorList>
    </citation>
    <scope>NUCLEOTIDE SEQUENCE</scope>
    <source>
        <strain evidence="2">LMG S-19264</strain>
    </source>
</reference>
<dbReference type="Gene3D" id="3.40.710.10">
    <property type="entry name" value="DD-peptidase/beta-lactamase superfamily"/>
    <property type="match status" value="1"/>
</dbReference>
<evidence type="ECO:0000313" key="3">
    <source>
        <dbReference type="EMBL" id="AHI18839.1"/>
    </source>
</evidence>
<feature type="region of interest" description="Disordered" evidence="1">
    <location>
        <begin position="1"/>
        <end position="41"/>
    </location>
</feature>
<evidence type="ECO:0008006" key="5">
    <source>
        <dbReference type="Google" id="ProtNLM"/>
    </source>
</evidence>
<organism evidence="2 4">
    <name type="scientific">Corynebacterium casei LMG S-19264</name>
    <dbReference type="NCBI Taxonomy" id="1285583"/>
    <lineage>
        <taxon>Bacteria</taxon>
        <taxon>Bacillati</taxon>
        <taxon>Actinomycetota</taxon>
        <taxon>Actinomycetes</taxon>
        <taxon>Mycobacteriales</taxon>
        <taxon>Corynebacteriaceae</taxon>
        <taxon>Corynebacterium</taxon>
    </lineage>
</organism>
<dbReference type="EMBL" id="CP004350">
    <property type="protein sequence ID" value="AHI18823.1"/>
    <property type="molecule type" value="Genomic_DNA"/>
</dbReference>
<proteinExistence type="predicted"/>
<dbReference type="EMBL" id="CP004350">
    <property type="protein sequence ID" value="AHI18839.1"/>
    <property type="molecule type" value="Genomic_DNA"/>
</dbReference>
<protein>
    <recommendedName>
        <fullName evidence="5">Secreted protein</fullName>
    </recommendedName>
</protein>
<keyword evidence="4" id="KW-1185">Reference proteome</keyword>
<dbReference type="Proteomes" id="UP000019226">
    <property type="component" value="Chromosome"/>
</dbReference>
<reference evidence="4" key="1">
    <citation type="submission" date="2013-02" db="EMBL/GenBank/DDBJ databases">
        <title>The complete genome sequence of Corynebacterium casei LMG S-19264 (=DSM 44701).</title>
        <authorList>
            <person name="Ruckert C."/>
            <person name="Albersmeier A."/>
            <person name="Kalinowski J."/>
        </authorList>
    </citation>
    <scope>NUCLEOTIDE SEQUENCE [LARGE SCALE GENOMIC DNA]</scope>
    <source>
        <strain evidence="4">LMG S-19264</strain>
    </source>
</reference>
<sequence>MTVTISSSAAADIPHSTEAIESTVEPEPIQTSESATTQPNVDDISGQLQLAVDNAISAYGGSAEIAFSDGYTSVTAGDMTPYASWSTIKVPIAIAALRNDPSQLANVTAAIQWSDNAAAETLWGSLGAPEEAGLVTEEVLAEGGVQVPVSTVVTREGFSSFGQTMWAASDQARFAANLACIPGSEPILQNMAQIEPSQSWGIGGLPQAQFKGGWGPEPNGSYSARQFGLTTDPATGQSRALAIIVRSGSGNFNDAQMMANALISEVQSVIPQSPPTSC</sequence>
<evidence type="ECO:0000313" key="4">
    <source>
        <dbReference type="Proteomes" id="UP000019226"/>
    </source>
</evidence>